<dbReference type="EMBL" id="CP118166">
    <property type="protein sequence ID" value="WDI30273.1"/>
    <property type="molecule type" value="Genomic_DNA"/>
</dbReference>
<dbReference type="GO" id="GO:0005829">
    <property type="term" value="C:cytosol"/>
    <property type="evidence" value="ECO:0007669"/>
    <property type="project" value="TreeGrafter"/>
</dbReference>
<dbReference type="GO" id="GO:0009090">
    <property type="term" value="P:homoserine biosynthetic process"/>
    <property type="evidence" value="ECO:0007669"/>
    <property type="project" value="TreeGrafter"/>
</dbReference>
<evidence type="ECO:0000256" key="2">
    <source>
        <dbReference type="ARBA" id="ARBA00013059"/>
    </source>
</evidence>
<dbReference type="GO" id="GO:0004072">
    <property type="term" value="F:aspartate kinase activity"/>
    <property type="evidence" value="ECO:0007669"/>
    <property type="project" value="UniProtKB-EC"/>
</dbReference>
<feature type="domain" description="Aspartokinase ACT" evidence="11">
    <location>
        <begin position="412"/>
        <end position="468"/>
    </location>
</feature>
<dbReference type="Pfam" id="PF00696">
    <property type="entry name" value="AA_kinase"/>
    <property type="match status" value="1"/>
</dbReference>
<evidence type="ECO:0000313" key="12">
    <source>
        <dbReference type="EMBL" id="WDI30273.1"/>
    </source>
</evidence>
<dbReference type="PANTHER" id="PTHR21499:SF3">
    <property type="entry name" value="ASPARTOKINASE"/>
    <property type="match status" value="1"/>
</dbReference>
<dbReference type="Gene3D" id="3.30.2130.10">
    <property type="entry name" value="VC0802-like"/>
    <property type="match status" value="1"/>
</dbReference>
<evidence type="ECO:0000259" key="10">
    <source>
        <dbReference type="Pfam" id="PF00696"/>
    </source>
</evidence>
<evidence type="ECO:0000256" key="5">
    <source>
        <dbReference type="ARBA" id="ARBA00022741"/>
    </source>
</evidence>
<dbReference type="RefSeq" id="WP_274492070.1">
    <property type="nucleotide sequence ID" value="NZ_CP118166.1"/>
</dbReference>
<sequence length="484" mass="52938">MTKTTEQNKHTVEKIGGTSISNTDAVLKNIFLKGGKGSFYNRVFVVSAYAGVTNLLIEDKKTGNPGVFSLFSSTESDWTWGDALTAVGVRMREINASIFDDNADRAAADNFVRERIEGVRSCLLDIQRLCSFGHFRVDDHLSTVKEMLSALGEAQSAHNTALLLRQHGVNASFIDLTGWRTEESPTLDERLNTALAQVDLEKELPILTGYAHCREGMMQIYGRGYTEATFSRVAVLTNAAEAIIHKEFHLSSADPNLVGENKVRKIGKTNYDVADQLSNMGMEAIHPRAAKGLRQADIPLRVKNTFDPDDPGTVISGDYISDVPGAEIITGRKSVLALEFFEQDMVGVKGYDTAILSALERHRVSIVSKSSNANSITHYLYGSLKAARRVSADLEEKFPSASITVRKVAVLSVIGSDLNRSGLTSTAVSALAKEGIELLGMQQPMRHVDIQFVIDAEDYDKGVAVLHRVLVENTDDTAKRQEAA</sequence>
<proteinExistence type="inferred from homology"/>
<keyword evidence="5" id="KW-0547">Nucleotide-binding</keyword>
<dbReference type="InterPro" id="IPR001048">
    <property type="entry name" value="Asp/Glu/Uridylate_kinase"/>
</dbReference>
<dbReference type="EC" id="2.7.2.4" evidence="2"/>
<evidence type="ECO:0000313" key="13">
    <source>
        <dbReference type="Proteomes" id="UP001214043"/>
    </source>
</evidence>
<protein>
    <recommendedName>
        <fullName evidence="3">Aspartokinase</fullName>
        <ecNumber evidence="2">2.7.2.4</ecNumber>
    </recommendedName>
    <alternativeName>
        <fullName evidence="8">Aspartate kinase</fullName>
    </alternativeName>
</protein>
<dbReference type="CDD" id="cd04910">
    <property type="entry name" value="ACT_AK-Ectoine_1"/>
    <property type="match status" value="1"/>
</dbReference>
<dbReference type="Gene3D" id="3.40.1160.10">
    <property type="entry name" value="Acetylglutamate kinase-like"/>
    <property type="match status" value="1"/>
</dbReference>
<keyword evidence="13" id="KW-1185">Reference proteome</keyword>
<feature type="domain" description="Aspartate/glutamate/uridylate kinase" evidence="10">
    <location>
        <begin position="11"/>
        <end position="304"/>
    </location>
</feature>
<evidence type="ECO:0000256" key="1">
    <source>
        <dbReference type="ARBA" id="ARBA00010122"/>
    </source>
</evidence>
<evidence type="ECO:0000259" key="11">
    <source>
        <dbReference type="Pfam" id="PF22468"/>
    </source>
</evidence>
<dbReference type="PANTHER" id="PTHR21499">
    <property type="entry name" value="ASPARTATE KINASE"/>
    <property type="match status" value="1"/>
</dbReference>
<keyword evidence="4 12" id="KW-0808">Transferase</keyword>
<gene>
    <name evidence="12" type="ORF">PUV54_09910</name>
</gene>
<evidence type="ECO:0000256" key="3">
    <source>
        <dbReference type="ARBA" id="ARBA00016273"/>
    </source>
</evidence>
<evidence type="ECO:0000256" key="8">
    <source>
        <dbReference type="ARBA" id="ARBA00029629"/>
    </source>
</evidence>
<dbReference type="KEGG" id="hfl:PUV54_09910"/>
<dbReference type="GO" id="GO:0005524">
    <property type="term" value="F:ATP binding"/>
    <property type="evidence" value="ECO:0007669"/>
    <property type="project" value="UniProtKB-KW"/>
</dbReference>
<dbReference type="SUPFAM" id="SSF55021">
    <property type="entry name" value="ACT-like"/>
    <property type="match status" value="1"/>
</dbReference>
<evidence type="ECO:0000256" key="6">
    <source>
        <dbReference type="ARBA" id="ARBA00022777"/>
    </source>
</evidence>
<dbReference type="InterPro" id="IPR054352">
    <property type="entry name" value="ACT_Aspartokinase"/>
</dbReference>
<dbReference type="InterPro" id="IPR036393">
    <property type="entry name" value="AceGlu_kinase-like_sf"/>
</dbReference>
<keyword evidence="6 12" id="KW-0418">Kinase</keyword>
<dbReference type="NCBIfam" id="NF006614">
    <property type="entry name" value="PRK09181.1"/>
    <property type="match status" value="1"/>
</dbReference>
<evidence type="ECO:0000256" key="9">
    <source>
        <dbReference type="ARBA" id="ARBA00047872"/>
    </source>
</evidence>
<name>A0AAE9ZCV6_9PROT</name>
<organism evidence="12 13">
    <name type="scientific">Hyphococcus flavus</name>
    <dbReference type="NCBI Taxonomy" id="1866326"/>
    <lineage>
        <taxon>Bacteria</taxon>
        <taxon>Pseudomonadati</taxon>
        <taxon>Pseudomonadota</taxon>
        <taxon>Alphaproteobacteria</taxon>
        <taxon>Parvularculales</taxon>
        <taxon>Parvularculaceae</taxon>
        <taxon>Hyphococcus</taxon>
    </lineage>
</organism>
<reference evidence="12" key="1">
    <citation type="submission" date="2023-02" db="EMBL/GenBank/DDBJ databases">
        <title>Genome sequence of Hyphococcus flavus.</title>
        <authorList>
            <person name="Rong J.-C."/>
            <person name="Zhao Q."/>
            <person name="Yi M."/>
            <person name="Wu J.-Y."/>
        </authorList>
    </citation>
    <scope>NUCLEOTIDE SEQUENCE</scope>
    <source>
        <strain evidence="12">MCCC 1K03223</strain>
    </source>
</reference>
<comment type="similarity">
    <text evidence="1">Belongs to the aspartokinase family.</text>
</comment>
<dbReference type="Pfam" id="PF22468">
    <property type="entry name" value="ACT_9"/>
    <property type="match status" value="1"/>
</dbReference>
<accession>A0AAE9ZCV6</accession>
<dbReference type="Proteomes" id="UP001214043">
    <property type="component" value="Chromosome"/>
</dbReference>
<dbReference type="GO" id="GO:0009089">
    <property type="term" value="P:lysine biosynthetic process via diaminopimelate"/>
    <property type="evidence" value="ECO:0007669"/>
    <property type="project" value="TreeGrafter"/>
</dbReference>
<evidence type="ECO:0000256" key="7">
    <source>
        <dbReference type="ARBA" id="ARBA00022840"/>
    </source>
</evidence>
<dbReference type="InterPro" id="IPR045865">
    <property type="entry name" value="ACT-like_dom_sf"/>
</dbReference>
<keyword evidence="7" id="KW-0067">ATP-binding</keyword>
<dbReference type="SUPFAM" id="SSF53633">
    <property type="entry name" value="Carbamate kinase-like"/>
    <property type="match status" value="1"/>
</dbReference>
<evidence type="ECO:0000256" key="4">
    <source>
        <dbReference type="ARBA" id="ARBA00022679"/>
    </source>
</evidence>
<comment type="catalytic activity">
    <reaction evidence="9">
        <text>L-aspartate + ATP = 4-phospho-L-aspartate + ADP</text>
        <dbReference type="Rhea" id="RHEA:23776"/>
        <dbReference type="ChEBI" id="CHEBI:29991"/>
        <dbReference type="ChEBI" id="CHEBI:30616"/>
        <dbReference type="ChEBI" id="CHEBI:57535"/>
        <dbReference type="ChEBI" id="CHEBI:456216"/>
        <dbReference type="EC" id="2.7.2.4"/>
    </reaction>
</comment>
<dbReference type="AlphaFoldDB" id="A0AAE9ZCV6"/>